<dbReference type="PATRIC" id="fig|1423757.3.peg.454"/>
<accession>C0XLT8</accession>
<dbReference type="Proteomes" id="UP000003752">
    <property type="component" value="Unassembled WGS sequence"/>
</dbReference>
<reference evidence="2 3" key="1">
    <citation type="submission" date="2009-01" db="EMBL/GenBank/DDBJ databases">
        <authorList>
            <person name="Qin X."/>
            <person name="Bachman B."/>
            <person name="Battles P."/>
            <person name="Bell A."/>
            <person name="Bess C."/>
            <person name="Bickham C."/>
            <person name="Chaboub L."/>
            <person name="Chen D."/>
            <person name="Coyle M."/>
            <person name="Deiros D.R."/>
            <person name="Dinh H."/>
            <person name="Forbes L."/>
            <person name="Fowler G."/>
            <person name="Francisco L."/>
            <person name="Fu Q."/>
            <person name="Gubbala S."/>
            <person name="Hale W."/>
            <person name="Han Y."/>
            <person name="Hemphill L."/>
            <person name="Highlander S.K."/>
            <person name="Hirani K."/>
            <person name="Hogues M."/>
            <person name="Jackson L."/>
            <person name="Jakkamsetti A."/>
            <person name="Javaid M."/>
            <person name="Jiang H."/>
            <person name="Korchina V."/>
            <person name="Kovar C."/>
            <person name="Lara F."/>
            <person name="Lee S."/>
            <person name="Mata R."/>
            <person name="Mathew T."/>
            <person name="Moen C."/>
            <person name="Morales K."/>
            <person name="Munidasa M."/>
            <person name="Nazareth L."/>
            <person name="Ngo R."/>
            <person name="Nguyen L."/>
            <person name="Okwuonu G."/>
            <person name="Ongeri F."/>
            <person name="Patil S."/>
            <person name="Petrosino J."/>
            <person name="Pham C."/>
            <person name="Pham P."/>
            <person name="Pu L.-L."/>
            <person name="Puazo M."/>
            <person name="Raj R."/>
            <person name="Reid J."/>
            <person name="Rouhana J."/>
            <person name="Saada N."/>
            <person name="Shang Y."/>
            <person name="Simmons D."/>
            <person name="Thornton R."/>
            <person name="Warren J."/>
            <person name="Weissenberger G."/>
            <person name="Zhang J."/>
            <person name="Zhang L."/>
            <person name="Zhou C."/>
            <person name="Zhu D."/>
            <person name="Muzny D."/>
            <person name="Worley K."/>
            <person name="Gibbs R."/>
        </authorList>
    </citation>
    <scope>NUCLEOTIDE SEQUENCE [LARGE SCALE GENOMIC DNA]</scope>
    <source>
        <strain evidence="3">ATCC 8290 / DSM 20176 / CCUG 30140 / JCM 1155 / KCTC 3500 / NBRC 15886 / NCIMB 8040 / NRRL B-1843 / 9</strain>
    </source>
</reference>
<evidence type="ECO:0000256" key="1">
    <source>
        <dbReference type="SAM" id="Phobius"/>
    </source>
</evidence>
<gene>
    <name evidence="2" type="ORF">HMPREF0519_2185</name>
</gene>
<evidence type="ECO:0000313" key="3">
    <source>
        <dbReference type="Proteomes" id="UP000003752"/>
    </source>
</evidence>
<keyword evidence="1" id="KW-0472">Membrane</keyword>
<organism evidence="2 3">
    <name type="scientific">Lentilactobacillus hilgardii (strain ATCC 8290 / DSM 20176 / CCUG 30140 / JCM 1155 / KCTC 3500 / NBRC 15886 / NCIMB 8040 / NRRL B-1843 / 9)</name>
    <dbReference type="NCBI Taxonomy" id="1423757"/>
    <lineage>
        <taxon>Bacteria</taxon>
        <taxon>Bacillati</taxon>
        <taxon>Bacillota</taxon>
        <taxon>Bacilli</taxon>
        <taxon>Lactobacillales</taxon>
        <taxon>Lactobacillaceae</taxon>
        <taxon>Lentilactobacillus</taxon>
    </lineage>
</organism>
<dbReference type="HOGENOM" id="CLU_098230_1_0_9"/>
<protein>
    <recommendedName>
        <fullName evidence="4">DUF2140 family protein</fullName>
    </recommendedName>
</protein>
<dbReference type="AlphaFoldDB" id="C0XLT8"/>
<dbReference type="InterPro" id="IPR023391">
    <property type="entry name" value="Prot_translocase_SecE_dom_sf"/>
</dbReference>
<name>C0XLT8_LENH9</name>
<dbReference type="Gene3D" id="1.20.5.820">
    <property type="entry name" value="Preprotein translocase SecE subunit"/>
    <property type="match status" value="1"/>
</dbReference>
<keyword evidence="1" id="KW-1133">Transmembrane helix</keyword>
<evidence type="ECO:0000313" key="2">
    <source>
        <dbReference type="EMBL" id="EEI23658.1"/>
    </source>
</evidence>
<evidence type="ECO:0008006" key="4">
    <source>
        <dbReference type="Google" id="ProtNLM"/>
    </source>
</evidence>
<dbReference type="EMBL" id="ACGP01000184">
    <property type="protein sequence ID" value="EEI23658.1"/>
    <property type="molecule type" value="Genomic_DNA"/>
</dbReference>
<keyword evidence="1" id="KW-0812">Transmembrane</keyword>
<proteinExistence type="predicted"/>
<keyword evidence="3" id="KW-1185">Reference proteome</keyword>
<dbReference type="InterPro" id="IPR018672">
    <property type="entry name" value="DUF2140"/>
</dbReference>
<feature type="transmembrane region" description="Helical" evidence="1">
    <location>
        <begin position="21"/>
        <end position="43"/>
    </location>
</feature>
<dbReference type="Pfam" id="PF09911">
    <property type="entry name" value="DUF2140"/>
    <property type="match status" value="1"/>
</dbReference>
<sequence length="212" mass="24001">MININNQRMGHQPKRRNPWKMAFFTIIGLIVIGFCGFFIAIHLSSNETISTKQPTTSDERSVSVSLNKAQLNNLSQYYLNKVQTQNNGQTKYHFEVANQGIVYGSIKLLGSDVDYSMFFTPKVLANGNVELHATKMSLGKFPVPISFVLLNVKHAYKLPKWVKLIPDKKMIELDIVHMNGNRGLNYRARQINLNGKGKFAFDIILPKEAQGD</sequence>
<comment type="caution">
    <text evidence="2">The sequence shown here is derived from an EMBL/GenBank/DDBJ whole genome shotgun (WGS) entry which is preliminary data.</text>
</comment>